<dbReference type="SUPFAM" id="SSF53448">
    <property type="entry name" value="Nucleotide-diphospho-sugar transferases"/>
    <property type="match status" value="1"/>
</dbReference>
<organism evidence="2 3">
    <name type="scientific">Vreelandella lutescens</name>
    <dbReference type="NCBI Taxonomy" id="1602943"/>
    <lineage>
        <taxon>Bacteria</taxon>
        <taxon>Pseudomonadati</taxon>
        <taxon>Pseudomonadota</taxon>
        <taxon>Gammaproteobacteria</taxon>
        <taxon>Oceanospirillales</taxon>
        <taxon>Halomonadaceae</taxon>
        <taxon>Vreelandella</taxon>
    </lineage>
</organism>
<dbReference type="Pfam" id="PF00535">
    <property type="entry name" value="Glycos_transf_2"/>
    <property type="match status" value="1"/>
</dbReference>
<dbReference type="Gene3D" id="1.25.40.10">
    <property type="entry name" value="Tetratricopeptide repeat domain"/>
    <property type="match status" value="2"/>
</dbReference>
<dbReference type="CDD" id="cd00761">
    <property type="entry name" value="Glyco_tranf_GTA_type"/>
    <property type="match status" value="1"/>
</dbReference>
<dbReference type="Proteomes" id="UP000597301">
    <property type="component" value="Unassembled WGS sequence"/>
</dbReference>
<proteinExistence type="predicted"/>
<evidence type="ECO:0000259" key="1">
    <source>
        <dbReference type="Pfam" id="PF00535"/>
    </source>
</evidence>
<dbReference type="EMBL" id="BMHM01000009">
    <property type="protein sequence ID" value="GGC99809.1"/>
    <property type="molecule type" value="Genomic_DNA"/>
</dbReference>
<name>A0ABQ1PMF7_9GAMM</name>
<gene>
    <name evidence="2" type="ORF">GCM10011382_32920</name>
</gene>
<dbReference type="RefSeq" id="WP_188640584.1">
    <property type="nucleotide sequence ID" value="NZ_BMHM01000009.1"/>
</dbReference>
<dbReference type="InterPro" id="IPR001173">
    <property type="entry name" value="Glyco_trans_2-like"/>
</dbReference>
<evidence type="ECO:0000313" key="2">
    <source>
        <dbReference type="EMBL" id="GGC99809.1"/>
    </source>
</evidence>
<feature type="domain" description="Glycosyltransferase 2-like" evidence="1">
    <location>
        <begin position="339"/>
        <end position="476"/>
    </location>
</feature>
<dbReference type="SUPFAM" id="SSF48452">
    <property type="entry name" value="TPR-like"/>
    <property type="match status" value="1"/>
</dbReference>
<evidence type="ECO:0000313" key="3">
    <source>
        <dbReference type="Proteomes" id="UP000597301"/>
    </source>
</evidence>
<accession>A0ABQ1PMF7</accession>
<keyword evidence="3" id="KW-1185">Reference proteome</keyword>
<sequence length="695" mass="79107">MNMMTTESPIDPMNFQKGNELYRQGAFEQAASFYVKALNRYSGFKPIYVNLALSLRKIENKKVCDQLLRDALEIVRPGEVDNDIALVKKSRLVNGKWYLVEHEVWVPKKVDPMLHYLAVGWRLGLNPCKRFDNDFYLESHSTQMQPNEVPLLHYLYKGKVNGNEIKDKEANGTANLAVQLWNGHSISALKALEVVYNDPAATEASRWWAMWHTARWLYFCGEIEQALAFAGKMRELVAANKSRKETVYLTYFCLLTLGRPEEAYAALKPFVERHPNDADAHFALANALNDDARRIELINQAFAIHGFSGIRRKDKTQPLSIGNVVGLPAPKVKGAKKVSIIMPIYSAGEQVRIAIESLLAQTYDNIEIIAVDDCSPDHTFDVLKALAKEDPRVKAVQPPHNGGAYAARNYGLTFATGELFTTHDSDDWSHPQKIATQVAYLEKHPKVMGCSAHWIRAQDNLAFTQNWRPNNCLTHWSQSSFMFRKEVLDTVGEWDHVRIGGDTEYIWRMQAQFGKKSFAKIYSDTPLAFALDEESSLTRTKATHVRTVYFGLRHIYREICAWWHASQKHLNVQDAKTKRAFPAPRSMFERSDEPLTFNTVIAGDFSRLEDCQKAAEFIGKHPKQKVALFHWPSFHKAPEALCNLYFELLKQGKVEPVVMGQTVDANHYKTADKALTEYPLDGYPDFMGLKNWGAL</sequence>
<dbReference type="InterPro" id="IPR050834">
    <property type="entry name" value="Glycosyltransf_2"/>
</dbReference>
<dbReference type="PANTHER" id="PTHR43685">
    <property type="entry name" value="GLYCOSYLTRANSFERASE"/>
    <property type="match status" value="1"/>
</dbReference>
<dbReference type="Gene3D" id="3.90.550.10">
    <property type="entry name" value="Spore Coat Polysaccharide Biosynthesis Protein SpsA, Chain A"/>
    <property type="match status" value="1"/>
</dbReference>
<protein>
    <recommendedName>
        <fullName evidence="1">Glycosyltransferase 2-like domain-containing protein</fullName>
    </recommendedName>
</protein>
<comment type="caution">
    <text evidence="2">The sequence shown here is derived from an EMBL/GenBank/DDBJ whole genome shotgun (WGS) entry which is preliminary data.</text>
</comment>
<dbReference type="InterPro" id="IPR029044">
    <property type="entry name" value="Nucleotide-diphossugar_trans"/>
</dbReference>
<dbReference type="PANTHER" id="PTHR43685:SF2">
    <property type="entry name" value="GLYCOSYLTRANSFERASE 2-LIKE DOMAIN-CONTAINING PROTEIN"/>
    <property type="match status" value="1"/>
</dbReference>
<dbReference type="InterPro" id="IPR011990">
    <property type="entry name" value="TPR-like_helical_dom_sf"/>
</dbReference>
<reference evidence="3" key="1">
    <citation type="journal article" date="2019" name="Int. J. Syst. Evol. Microbiol.">
        <title>The Global Catalogue of Microorganisms (GCM) 10K type strain sequencing project: providing services to taxonomists for standard genome sequencing and annotation.</title>
        <authorList>
            <consortium name="The Broad Institute Genomics Platform"/>
            <consortium name="The Broad Institute Genome Sequencing Center for Infectious Disease"/>
            <person name="Wu L."/>
            <person name="Ma J."/>
        </authorList>
    </citation>
    <scope>NUCLEOTIDE SEQUENCE [LARGE SCALE GENOMIC DNA]</scope>
    <source>
        <strain evidence="3">CGMCC 1.15122</strain>
    </source>
</reference>